<evidence type="ECO:0000256" key="1">
    <source>
        <dbReference type="ARBA" id="ARBA00022679"/>
    </source>
</evidence>
<dbReference type="InterPro" id="IPR051016">
    <property type="entry name" value="Diverse_Substrate_AcTransf"/>
</dbReference>
<dbReference type="Pfam" id="PF00583">
    <property type="entry name" value="Acetyltransf_1"/>
    <property type="match status" value="1"/>
</dbReference>
<keyword evidence="2" id="KW-0012">Acyltransferase</keyword>
<keyword evidence="5" id="KW-1185">Reference proteome</keyword>
<dbReference type="EMBL" id="JAANNP010000001">
    <property type="protein sequence ID" value="NHC13007.1"/>
    <property type="molecule type" value="Genomic_DNA"/>
</dbReference>
<comment type="caution">
    <text evidence="4">The sequence shown here is derived from an EMBL/GenBank/DDBJ whole genome shotgun (WGS) entry which is preliminary data.</text>
</comment>
<dbReference type="Proteomes" id="UP000800981">
    <property type="component" value="Unassembled WGS sequence"/>
</dbReference>
<dbReference type="Gene3D" id="3.40.630.30">
    <property type="match status" value="1"/>
</dbReference>
<sequence>MSTDAVRPARPEDVAAILGLIRELAEYERALHEVLATEEQITEALFGEAPRVHAHVAEHEGAVAGFALWFLNFSTWQGRHGIYLEDLYVRPEVRGHGYGKALLSTLAALCIERGYARLEWSCLDWNEPARGFYRSMGAEPMEEWTVHRLTGEALALAGKA</sequence>
<dbReference type="PANTHER" id="PTHR10545:SF29">
    <property type="entry name" value="GH14572P-RELATED"/>
    <property type="match status" value="1"/>
</dbReference>
<gene>
    <name evidence="4" type="ORF">G9H71_04350</name>
</gene>
<feature type="domain" description="N-acetyltransferase" evidence="3">
    <location>
        <begin position="4"/>
        <end position="160"/>
    </location>
</feature>
<dbReference type="InterPro" id="IPR016181">
    <property type="entry name" value="Acyl_CoA_acyltransferase"/>
</dbReference>
<keyword evidence="1" id="KW-0808">Transferase</keyword>
<dbReference type="RefSeq" id="WP_166278305.1">
    <property type="nucleotide sequence ID" value="NZ_JAANNP010000001.1"/>
</dbReference>
<dbReference type="InterPro" id="IPR000182">
    <property type="entry name" value="GNAT_dom"/>
</dbReference>
<organism evidence="4 5">
    <name type="scientific">Motilibacter deserti</name>
    <dbReference type="NCBI Taxonomy" id="2714956"/>
    <lineage>
        <taxon>Bacteria</taxon>
        <taxon>Bacillati</taxon>
        <taxon>Actinomycetota</taxon>
        <taxon>Actinomycetes</taxon>
        <taxon>Motilibacterales</taxon>
        <taxon>Motilibacteraceae</taxon>
        <taxon>Motilibacter</taxon>
    </lineage>
</organism>
<proteinExistence type="predicted"/>
<evidence type="ECO:0000313" key="5">
    <source>
        <dbReference type="Proteomes" id="UP000800981"/>
    </source>
</evidence>
<dbReference type="PROSITE" id="PS51186">
    <property type="entry name" value="GNAT"/>
    <property type="match status" value="1"/>
</dbReference>
<evidence type="ECO:0000313" key="4">
    <source>
        <dbReference type="EMBL" id="NHC13007.1"/>
    </source>
</evidence>
<name>A0ABX0GTL1_9ACTN</name>
<accession>A0ABX0GTL1</accession>
<protein>
    <submittedName>
        <fullName evidence="4">GNAT family N-acetyltransferase</fullName>
    </submittedName>
</protein>
<dbReference type="CDD" id="cd04301">
    <property type="entry name" value="NAT_SF"/>
    <property type="match status" value="1"/>
</dbReference>
<evidence type="ECO:0000256" key="2">
    <source>
        <dbReference type="ARBA" id="ARBA00023315"/>
    </source>
</evidence>
<dbReference type="SUPFAM" id="SSF55729">
    <property type="entry name" value="Acyl-CoA N-acyltransferases (Nat)"/>
    <property type="match status" value="1"/>
</dbReference>
<dbReference type="PANTHER" id="PTHR10545">
    <property type="entry name" value="DIAMINE N-ACETYLTRANSFERASE"/>
    <property type="match status" value="1"/>
</dbReference>
<evidence type="ECO:0000259" key="3">
    <source>
        <dbReference type="PROSITE" id="PS51186"/>
    </source>
</evidence>
<reference evidence="4 5" key="1">
    <citation type="submission" date="2020-03" db="EMBL/GenBank/DDBJ databases">
        <title>Two novel Motilibacter sp.</title>
        <authorList>
            <person name="Liu S."/>
        </authorList>
    </citation>
    <scope>NUCLEOTIDE SEQUENCE [LARGE SCALE GENOMIC DNA]</scope>
    <source>
        <strain evidence="4 5">E257</strain>
    </source>
</reference>